<reference evidence="2 3" key="1">
    <citation type="submission" date="2012-11" db="EMBL/GenBank/DDBJ databases">
        <authorList>
            <person name="Huguet-Tapia J.C."/>
            <person name="Durkin A.S."/>
            <person name="Pettis G.S."/>
            <person name="Badger J.H."/>
        </authorList>
    </citation>
    <scope>NUCLEOTIDE SEQUENCE [LARGE SCALE GENOMIC DNA]</scope>
    <source>
        <strain evidence="2 3">91-03</strain>
    </source>
</reference>
<dbReference type="GeneID" id="301703516"/>
<accession>L1L9L7</accession>
<dbReference type="PATRIC" id="fig|698759.3.peg.60"/>
<evidence type="ECO:0000313" key="3">
    <source>
        <dbReference type="Proteomes" id="UP000010411"/>
    </source>
</evidence>
<proteinExistence type="predicted"/>
<dbReference type="RefSeq" id="WP_009293368.1">
    <property type="nucleotide sequence ID" value="NZ_AEJC01000007.1"/>
</dbReference>
<evidence type="ECO:0000256" key="1">
    <source>
        <dbReference type="SAM" id="MobiDB-lite"/>
    </source>
</evidence>
<comment type="caution">
    <text evidence="2">The sequence shown here is derived from an EMBL/GenBank/DDBJ whole genome shotgun (WGS) entry which is preliminary data.</text>
</comment>
<gene>
    <name evidence="2" type="ORF">STRIP9103_08089</name>
</gene>
<keyword evidence="3" id="KW-1185">Reference proteome</keyword>
<dbReference type="Proteomes" id="UP000010411">
    <property type="component" value="Unassembled WGS sequence"/>
</dbReference>
<feature type="region of interest" description="Disordered" evidence="1">
    <location>
        <begin position="1"/>
        <end position="20"/>
    </location>
</feature>
<dbReference type="AlphaFoldDB" id="L1L9L7"/>
<dbReference type="SUPFAM" id="SSF53597">
    <property type="entry name" value="Dihydrofolate reductase-like"/>
    <property type="match status" value="1"/>
</dbReference>
<feature type="compositionally biased region" description="Basic and acidic residues" evidence="1">
    <location>
        <begin position="11"/>
        <end position="20"/>
    </location>
</feature>
<dbReference type="InterPro" id="IPR024072">
    <property type="entry name" value="DHFR-like_dom_sf"/>
</dbReference>
<sequence length="48" mass="5213">MSTPMSCAPRSLKERTDGEVQVHGGADLDQSLLALDLVDTVHLPVRRP</sequence>
<name>L1L9L7_9ACTN</name>
<evidence type="ECO:0000313" key="2">
    <source>
        <dbReference type="EMBL" id="EKX69390.1"/>
    </source>
</evidence>
<dbReference type="Gene3D" id="3.40.430.10">
    <property type="entry name" value="Dihydrofolate Reductase, subunit A"/>
    <property type="match status" value="1"/>
</dbReference>
<organism evidence="2 3">
    <name type="scientific">Streptomyces ipomoeae 91-03</name>
    <dbReference type="NCBI Taxonomy" id="698759"/>
    <lineage>
        <taxon>Bacteria</taxon>
        <taxon>Bacillati</taxon>
        <taxon>Actinomycetota</taxon>
        <taxon>Actinomycetes</taxon>
        <taxon>Kitasatosporales</taxon>
        <taxon>Streptomycetaceae</taxon>
        <taxon>Streptomyces</taxon>
    </lineage>
</organism>
<dbReference type="EMBL" id="AEJC01000007">
    <property type="protein sequence ID" value="EKX69390.1"/>
    <property type="molecule type" value="Genomic_DNA"/>
</dbReference>
<protein>
    <submittedName>
        <fullName evidence="2">Uncharacterized protein</fullName>
    </submittedName>
</protein>